<keyword evidence="9" id="KW-1185">Reference proteome</keyword>
<keyword evidence="5 7" id="KW-0732">Signal</keyword>
<dbReference type="PANTHER" id="PTHR42953:SF1">
    <property type="entry name" value="METAL-BINDING PROTEIN HI_0362-RELATED"/>
    <property type="match status" value="1"/>
</dbReference>
<keyword evidence="4" id="KW-0479">Metal-binding</keyword>
<evidence type="ECO:0000256" key="4">
    <source>
        <dbReference type="ARBA" id="ARBA00022723"/>
    </source>
</evidence>
<proteinExistence type="inferred from homology"/>
<dbReference type="EMBL" id="SUMF01000005">
    <property type="protein sequence ID" value="TJZ74791.1"/>
    <property type="molecule type" value="Genomic_DNA"/>
</dbReference>
<dbReference type="PRINTS" id="PR00691">
    <property type="entry name" value="ADHESINB"/>
</dbReference>
<reference evidence="8 9" key="1">
    <citation type="submission" date="2019-04" db="EMBL/GenBank/DDBJ databases">
        <title>Chitiniphilus eburnea sp. nov., a novel chitinolytic bacterium isolated from aquaculture sludge.</title>
        <authorList>
            <person name="Sheng M."/>
        </authorList>
    </citation>
    <scope>NUCLEOTIDE SEQUENCE [LARGE SCALE GENOMIC DNA]</scope>
    <source>
        <strain evidence="8 9">HX-2-15</strain>
    </source>
</reference>
<evidence type="ECO:0000313" key="9">
    <source>
        <dbReference type="Proteomes" id="UP000310016"/>
    </source>
</evidence>
<dbReference type="InterPro" id="IPR050492">
    <property type="entry name" value="Bact_metal-bind_prot9"/>
</dbReference>
<dbReference type="InterPro" id="IPR006128">
    <property type="entry name" value="Lipoprotein_PsaA-like"/>
</dbReference>
<gene>
    <name evidence="8" type="ORF">FAZ21_07405</name>
</gene>
<evidence type="ECO:0000256" key="6">
    <source>
        <dbReference type="RuleBase" id="RU003512"/>
    </source>
</evidence>
<accession>A0A4U0Q1C0</accession>
<dbReference type="InterPro" id="IPR006127">
    <property type="entry name" value="ZnuA-like"/>
</dbReference>
<evidence type="ECO:0000256" key="1">
    <source>
        <dbReference type="ARBA" id="ARBA00004196"/>
    </source>
</evidence>
<protein>
    <submittedName>
        <fullName evidence="8">Metal ABC transporter substrate-binding protein</fullName>
    </submittedName>
</protein>
<evidence type="ECO:0000313" key="8">
    <source>
        <dbReference type="EMBL" id="TJZ74791.1"/>
    </source>
</evidence>
<dbReference type="Gene3D" id="3.40.50.1980">
    <property type="entry name" value="Nitrogenase molybdenum iron protein domain"/>
    <property type="match status" value="2"/>
</dbReference>
<dbReference type="GO" id="GO:0030001">
    <property type="term" value="P:metal ion transport"/>
    <property type="evidence" value="ECO:0007669"/>
    <property type="project" value="InterPro"/>
</dbReference>
<name>A0A4U0Q1C0_9NEIS</name>
<dbReference type="PANTHER" id="PTHR42953">
    <property type="entry name" value="HIGH-AFFINITY ZINC UPTAKE SYSTEM PROTEIN ZNUA-RELATED"/>
    <property type="match status" value="1"/>
</dbReference>
<dbReference type="GO" id="GO:0007155">
    <property type="term" value="P:cell adhesion"/>
    <property type="evidence" value="ECO:0007669"/>
    <property type="project" value="InterPro"/>
</dbReference>
<keyword evidence="3 6" id="KW-0813">Transport</keyword>
<dbReference type="Pfam" id="PF01297">
    <property type="entry name" value="ZnuA"/>
    <property type="match status" value="1"/>
</dbReference>
<evidence type="ECO:0000256" key="3">
    <source>
        <dbReference type="ARBA" id="ARBA00022448"/>
    </source>
</evidence>
<dbReference type="GO" id="GO:0046872">
    <property type="term" value="F:metal ion binding"/>
    <property type="evidence" value="ECO:0007669"/>
    <property type="project" value="UniProtKB-KW"/>
</dbReference>
<sequence length="305" mass="32975">MKTLQRMLGMLALLYVAAASAADRLPVVASFSILGDLVAQVGGERVSVTTLVGPDQDAHVFQPRPSDARTLAGARLLVVNGLAFEGWLDRLATASAFKGVRVVASQGVPVRHLEADHAPHGHDHDHDHGDIDPHAWQNPRNVVVYVNNLVAALAKADPAGAAIYRRNGDRYIVQLLELDRWAAAQFAKVPKPRRKVITSHDAFGYLAARYDIRFLAPQGVSTESEPGAREVAALIRQIKAERISAVFVENMSNPRTLRQLTSEAGVAPGAKLYADALSATPEPAGTYLKMMRYNVTAIAEALARQ</sequence>
<dbReference type="SUPFAM" id="SSF53807">
    <property type="entry name" value="Helical backbone' metal receptor"/>
    <property type="match status" value="1"/>
</dbReference>
<dbReference type="RefSeq" id="WP_136772646.1">
    <property type="nucleotide sequence ID" value="NZ_SUMF01000005.1"/>
</dbReference>
<evidence type="ECO:0000256" key="2">
    <source>
        <dbReference type="ARBA" id="ARBA00011028"/>
    </source>
</evidence>
<feature type="chain" id="PRO_5021003827" evidence="7">
    <location>
        <begin position="22"/>
        <end position="305"/>
    </location>
</feature>
<comment type="subcellular location">
    <subcellularLocation>
        <location evidence="1">Cell envelope</location>
    </subcellularLocation>
</comment>
<feature type="signal peptide" evidence="7">
    <location>
        <begin position="1"/>
        <end position="21"/>
    </location>
</feature>
<dbReference type="InterPro" id="IPR006129">
    <property type="entry name" value="AdhesinB"/>
</dbReference>
<dbReference type="Proteomes" id="UP000310016">
    <property type="component" value="Unassembled WGS sequence"/>
</dbReference>
<evidence type="ECO:0000256" key="5">
    <source>
        <dbReference type="ARBA" id="ARBA00022729"/>
    </source>
</evidence>
<comment type="similarity">
    <text evidence="2 6">Belongs to the bacterial solute-binding protein 9 family.</text>
</comment>
<evidence type="ECO:0000256" key="7">
    <source>
        <dbReference type="SAM" id="SignalP"/>
    </source>
</evidence>
<organism evidence="8 9">
    <name type="scientific">Chitiniphilus eburneus</name>
    <dbReference type="NCBI Taxonomy" id="2571148"/>
    <lineage>
        <taxon>Bacteria</taxon>
        <taxon>Pseudomonadati</taxon>
        <taxon>Pseudomonadota</taxon>
        <taxon>Betaproteobacteria</taxon>
        <taxon>Neisseriales</taxon>
        <taxon>Chitinibacteraceae</taxon>
        <taxon>Chitiniphilus</taxon>
    </lineage>
</organism>
<dbReference type="GO" id="GO:0030313">
    <property type="term" value="C:cell envelope"/>
    <property type="evidence" value="ECO:0007669"/>
    <property type="project" value="UniProtKB-SubCell"/>
</dbReference>
<comment type="caution">
    <text evidence="8">The sequence shown here is derived from an EMBL/GenBank/DDBJ whole genome shotgun (WGS) entry which is preliminary data.</text>
</comment>
<dbReference type="AlphaFoldDB" id="A0A4U0Q1C0"/>
<dbReference type="OrthoDB" id="9793396at2"/>
<dbReference type="PRINTS" id="PR00690">
    <property type="entry name" value="ADHESNFAMILY"/>
</dbReference>